<feature type="compositionally biased region" description="Low complexity" evidence="4">
    <location>
        <begin position="14"/>
        <end position="35"/>
    </location>
</feature>
<dbReference type="SMART" id="SM00028">
    <property type="entry name" value="TPR"/>
    <property type="match status" value="14"/>
</dbReference>
<keyword evidence="2 3" id="KW-0802">TPR repeat</keyword>
<feature type="repeat" description="TPR" evidence="3">
    <location>
        <begin position="115"/>
        <end position="148"/>
    </location>
</feature>
<evidence type="ECO:0000256" key="2">
    <source>
        <dbReference type="ARBA" id="ARBA00022803"/>
    </source>
</evidence>
<reference evidence="5" key="1">
    <citation type="submission" date="2021-05" db="EMBL/GenBank/DDBJ databases">
        <title>The genome of the haptophyte Pavlova lutheri (Diacronema luteri, Pavlovales) - a model for lipid biosynthesis in eukaryotic algae.</title>
        <authorList>
            <person name="Hulatt C.J."/>
            <person name="Posewitz M.C."/>
        </authorList>
    </citation>
    <scope>NUCLEOTIDE SEQUENCE</scope>
    <source>
        <strain evidence="5">NIVA-4/92</strain>
    </source>
</reference>
<accession>A0A8J6CA55</accession>
<proteinExistence type="predicted"/>
<name>A0A8J6CA55_DIALT</name>
<feature type="repeat" description="TPR" evidence="3">
    <location>
        <begin position="558"/>
        <end position="591"/>
    </location>
</feature>
<feature type="region of interest" description="Disordered" evidence="4">
    <location>
        <begin position="515"/>
        <end position="534"/>
    </location>
</feature>
<keyword evidence="1" id="KW-0677">Repeat</keyword>
<evidence type="ECO:0008006" key="7">
    <source>
        <dbReference type="Google" id="ProtNLM"/>
    </source>
</evidence>
<evidence type="ECO:0000313" key="6">
    <source>
        <dbReference type="Proteomes" id="UP000751190"/>
    </source>
</evidence>
<dbReference type="PROSITE" id="PS50293">
    <property type="entry name" value="TPR_REGION"/>
    <property type="match status" value="2"/>
</dbReference>
<dbReference type="InterPro" id="IPR011990">
    <property type="entry name" value="TPR-like_helical_dom_sf"/>
</dbReference>
<organism evidence="5 6">
    <name type="scientific">Diacronema lutheri</name>
    <name type="common">Unicellular marine alga</name>
    <name type="synonym">Monochrysis lutheri</name>
    <dbReference type="NCBI Taxonomy" id="2081491"/>
    <lineage>
        <taxon>Eukaryota</taxon>
        <taxon>Haptista</taxon>
        <taxon>Haptophyta</taxon>
        <taxon>Pavlovophyceae</taxon>
        <taxon>Pavlovales</taxon>
        <taxon>Pavlovaceae</taxon>
        <taxon>Diacronema</taxon>
    </lineage>
</organism>
<dbReference type="PROSITE" id="PS50005">
    <property type="entry name" value="TPR"/>
    <property type="match status" value="6"/>
</dbReference>
<feature type="repeat" description="TPR" evidence="3">
    <location>
        <begin position="223"/>
        <end position="256"/>
    </location>
</feature>
<evidence type="ECO:0000256" key="4">
    <source>
        <dbReference type="SAM" id="MobiDB-lite"/>
    </source>
</evidence>
<evidence type="ECO:0000313" key="5">
    <source>
        <dbReference type="EMBL" id="KAG8460133.1"/>
    </source>
</evidence>
<dbReference type="EMBL" id="JAGTXO010000035">
    <property type="protein sequence ID" value="KAG8460133.1"/>
    <property type="molecule type" value="Genomic_DNA"/>
</dbReference>
<feature type="repeat" description="TPR" evidence="3">
    <location>
        <begin position="775"/>
        <end position="808"/>
    </location>
</feature>
<dbReference type="InterPro" id="IPR019734">
    <property type="entry name" value="TPR_rpt"/>
</dbReference>
<dbReference type="Pfam" id="PF13432">
    <property type="entry name" value="TPR_16"/>
    <property type="match status" value="4"/>
</dbReference>
<feature type="region of interest" description="Disordered" evidence="4">
    <location>
        <begin position="1"/>
        <end position="42"/>
    </location>
</feature>
<dbReference type="Pfam" id="PF14559">
    <property type="entry name" value="TPR_19"/>
    <property type="match status" value="1"/>
</dbReference>
<dbReference type="Gene3D" id="1.25.40.10">
    <property type="entry name" value="Tetratricopeptide repeat domain"/>
    <property type="match status" value="7"/>
</dbReference>
<comment type="caution">
    <text evidence="5">The sequence shown here is derived from an EMBL/GenBank/DDBJ whole genome shotgun (WGS) entry which is preliminary data.</text>
</comment>
<dbReference type="PANTHER" id="PTHR44858">
    <property type="entry name" value="TETRATRICOPEPTIDE REPEAT PROTEIN 6"/>
    <property type="match status" value="1"/>
</dbReference>
<gene>
    <name evidence="5" type="ORF">KFE25_014278</name>
</gene>
<dbReference type="AlphaFoldDB" id="A0A8J6CA55"/>
<dbReference type="OrthoDB" id="1926212at2759"/>
<feature type="repeat" description="TPR" evidence="3">
    <location>
        <begin position="47"/>
        <end position="80"/>
    </location>
</feature>
<evidence type="ECO:0000256" key="3">
    <source>
        <dbReference type="PROSITE-ProRule" id="PRU00339"/>
    </source>
</evidence>
<dbReference type="SUPFAM" id="SSF48452">
    <property type="entry name" value="TPR-like"/>
    <property type="match status" value="4"/>
</dbReference>
<evidence type="ECO:0000256" key="1">
    <source>
        <dbReference type="ARBA" id="ARBA00022737"/>
    </source>
</evidence>
<protein>
    <recommendedName>
        <fullName evidence="7">UDP-N-acetylglucosamine--peptide N-acetylglucosaminyltransferase SPINDLY</fullName>
    </recommendedName>
</protein>
<dbReference type="Pfam" id="PF13181">
    <property type="entry name" value="TPR_8"/>
    <property type="match status" value="1"/>
</dbReference>
<dbReference type="PANTHER" id="PTHR44858:SF1">
    <property type="entry name" value="UDP-N-ACETYLGLUCOSAMINE--PEPTIDE N-ACETYLGLUCOSAMINYLTRANSFERASE SPINDLY-RELATED"/>
    <property type="match status" value="1"/>
</dbReference>
<feature type="repeat" description="TPR" evidence="3">
    <location>
        <begin position="361"/>
        <end position="394"/>
    </location>
</feature>
<sequence>MSSSRLGTGGAAARGGTPRQQPMRAAPQAQPTTAEGRTERRATRQAALAYNTNGQAYFKSGEYAKAAELFTQALSLHPDNPRYFFARANCYRNLGDNQRCLFDYSMAIRLEPTVAQYYANRGTIFRKLGRLDDALSDLKQAVSMDPTNSTYCFNRALVFGDMGEAARAVGDFTAAIELGADGPHAVQTVKAHFHRGALLHTLGRYREAAADQRIVLRTDKNNAPALNALALALAALGELSEALPLYDQAIRLDMRTPAYPANRAAAFRALARFPDALADLGVAIELSGVTALPLLRAQLGETLIDCGDISAAAGAFAEAVRLDGSNAELRLAYGRALYLLGELGDARAQLELALGAEPKLARAHYQIGLVFYQAGAFAEALGALDRAAVLDAASDAPHIAAAAVLLDTAEPTDALARLNHAVALHPDSVGSRLLRGRALVALGGREGEGSHAVDPRRAAEALADLQVAIVLEAREAEQRRARDARAEAAVASAQSGGSGGGGGGGVVVALTAEERRGRRSGATAPGPGVGPDDDAAALAAASLQPGTRPRAEPNPLRAELFGQRALVLHALGEHARALSDLELALEMRPDDPRWLEVRALCHARQRNLTAALADLDAAIECAGRAVGGAAHALASSSTPAIAAALAAADVAHLLAPAAAFGERLVARLRHQRAAVQFCRERYRASATELTELLAPEHVATLERARRPAAAFVLGLCHAREGRHLAAVESLNDAVAARPDVPVYRHERAKALQLAREHAAAVHDFSAVLAAQPDNARARFRRGFAHKALGSYEKAADDFEGAKLLAPRAPELVLNYAHIHAIDTIELCAPGDEPDTPPLIF</sequence>
<dbReference type="Proteomes" id="UP000751190">
    <property type="component" value="Unassembled WGS sequence"/>
</dbReference>
<keyword evidence="6" id="KW-1185">Reference proteome</keyword>
<dbReference type="InterPro" id="IPR013105">
    <property type="entry name" value="TPR_2"/>
</dbReference>
<dbReference type="InterPro" id="IPR050498">
    <property type="entry name" value="Ycf3"/>
</dbReference>
<dbReference type="Pfam" id="PF07719">
    <property type="entry name" value="TPR_2"/>
    <property type="match status" value="1"/>
</dbReference>
<dbReference type="OMA" id="EPDNGMW"/>